<feature type="region of interest" description="Disordered" evidence="6">
    <location>
        <begin position="351"/>
        <end position="371"/>
    </location>
</feature>
<evidence type="ECO:0000313" key="9">
    <source>
        <dbReference type="Proteomes" id="UP000192578"/>
    </source>
</evidence>
<dbReference type="Gene3D" id="3.40.50.150">
    <property type="entry name" value="Vaccinia Virus protein VP39"/>
    <property type="match status" value="1"/>
</dbReference>
<dbReference type="PRINTS" id="PR02008">
    <property type="entry name" value="RCMTFAMILY"/>
</dbReference>
<name>A0A1W0WSU5_HYPEX</name>
<proteinExistence type="inferred from homology"/>
<dbReference type="GO" id="GO:0070475">
    <property type="term" value="P:rRNA base methylation"/>
    <property type="evidence" value="ECO:0007669"/>
    <property type="project" value="TreeGrafter"/>
</dbReference>
<evidence type="ECO:0000256" key="5">
    <source>
        <dbReference type="PROSITE-ProRule" id="PRU01023"/>
    </source>
</evidence>
<reference evidence="9" key="1">
    <citation type="submission" date="2017-01" db="EMBL/GenBank/DDBJ databases">
        <title>Comparative genomics of anhydrobiosis in the tardigrade Hypsibius dujardini.</title>
        <authorList>
            <person name="Yoshida Y."/>
            <person name="Koutsovoulos G."/>
            <person name="Laetsch D."/>
            <person name="Stevens L."/>
            <person name="Kumar S."/>
            <person name="Horikawa D."/>
            <person name="Ishino K."/>
            <person name="Komine S."/>
            <person name="Tomita M."/>
            <person name="Blaxter M."/>
            <person name="Arakawa K."/>
        </authorList>
    </citation>
    <scope>NUCLEOTIDE SEQUENCE [LARGE SCALE GENOMIC DNA]</scope>
    <source>
        <strain evidence="9">Z151</strain>
    </source>
</reference>
<dbReference type="InterPro" id="IPR048889">
    <property type="entry name" value="NSUN5_RCM1_N"/>
</dbReference>
<dbReference type="GO" id="GO:0008173">
    <property type="term" value="F:RNA methyltransferase activity"/>
    <property type="evidence" value="ECO:0007669"/>
    <property type="project" value="InterPro"/>
</dbReference>
<dbReference type="PROSITE" id="PS51686">
    <property type="entry name" value="SAM_MT_RSMB_NOP"/>
    <property type="match status" value="1"/>
</dbReference>
<dbReference type="Pfam" id="PF21153">
    <property type="entry name" value="NSUN5_N"/>
    <property type="match status" value="1"/>
</dbReference>
<feature type="binding site" evidence="5">
    <location>
        <position position="325"/>
    </location>
    <ligand>
        <name>S-adenosyl-L-methionine</name>
        <dbReference type="ChEBI" id="CHEBI:59789"/>
    </ligand>
</feature>
<keyword evidence="2 5" id="KW-0808">Transferase</keyword>
<dbReference type="EMBL" id="MTYJ01000051">
    <property type="protein sequence ID" value="OQV18247.1"/>
    <property type="molecule type" value="Genomic_DNA"/>
</dbReference>
<dbReference type="Pfam" id="PF21148">
    <property type="entry name" value="NSUN5_fdxn-like"/>
    <property type="match status" value="1"/>
</dbReference>
<keyword evidence="3 5" id="KW-0949">S-adenosyl-L-methionine</keyword>
<keyword evidence="9" id="KW-1185">Reference proteome</keyword>
<dbReference type="InterPro" id="IPR001678">
    <property type="entry name" value="MeTrfase_RsmB-F_NOP2_dom"/>
</dbReference>
<dbReference type="Gene3D" id="3.30.70.1170">
    <property type="entry name" value="Sun protein, domain 3"/>
    <property type="match status" value="1"/>
</dbReference>
<evidence type="ECO:0000259" key="7">
    <source>
        <dbReference type="PROSITE" id="PS51686"/>
    </source>
</evidence>
<evidence type="ECO:0000256" key="1">
    <source>
        <dbReference type="ARBA" id="ARBA00022603"/>
    </source>
</evidence>
<dbReference type="GO" id="GO:0003723">
    <property type="term" value="F:RNA binding"/>
    <property type="evidence" value="ECO:0007669"/>
    <property type="project" value="UniProtKB-UniRule"/>
</dbReference>
<feature type="region of interest" description="Disordered" evidence="6">
    <location>
        <begin position="1"/>
        <end position="35"/>
    </location>
</feature>
<feature type="region of interest" description="Disordered" evidence="6">
    <location>
        <begin position="479"/>
        <end position="556"/>
    </location>
</feature>
<keyword evidence="4 5" id="KW-0694">RNA-binding</keyword>
<dbReference type="Pfam" id="PF01189">
    <property type="entry name" value="Methyltr_RsmB-F"/>
    <property type="match status" value="1"/>
</dbReference>
<gene>
    <name evidence="8" type="ORF">BV898_07643</name>
</gene>
<dbReference type="InterPro" id="IPR029063">
    <property type="entry name" value="SAM-dependent_MTases_sf"/>
</dbReference>
<dbReference type="PANTHER" id="PTHR22807:SF4">
    <property type="entry name" value="28S RRNA (CYTOSINE-C(5))-METHYLTRANSFERASE"/>
    <property type="match status" value="1"/>
</dbReference>
<dbReference type="Proteomes" id="UP000192578">
    <property type="component" value="Unassembled WGS sequence"/>
</dbReference>
<organism evidence="8 9">
    <name type="scientific">Hypsibius exemplaris</name>
    <name type="common">Freshwater tardigrade</name>
    <dbReference type="NCBI Taxonomy" id="2072580"/>
    <lineage>
        <taxon>Eukaryota</taxon>
        <taxon>Metazoa</taxon>
        <taxon>Ecdysozoa</taxon>
        <taxon>Tardigrada</taxon>
        <taxon>Eutardigrada</taxon>
        <taxon>Parachela</taxon>
        <taxon>Hypsibioidea</taxon>
        <taxon>Hypsibiidae</taxon>
        <taxon>Hypsibius</taxon>
    </lineage>
</organism>
<accession>A0A1W0WSU5</accession>
<dbReference type="AlphaFoldDB" id="A0A1W0WSU5"/>
<dbReference type="InterPro" id="IPR049560">
    <property type="entry name" value="MeTrfase_RsmB-F_NOP2_cat"/>
</dbReference>
<evidence type="ECO:0000256" key="3">
    <source>
        <dbReference type="ARBA" id="ARBA00022691"/>
    </source>
</evidence>
<dbReference type="PANTHER" id="PTHR22807">
    <property type="entry name" value="NOP2 YEAST -RELATED NOL1/NOP2/FMU SUN DOMAIN-CONTAINING"/>
    <property type="match status" value="1"/>
</dbReference>
<comment type="similarity">
    <text evidence="5">Belongs to the class I-like SAM-binding methyltransferase superfamily. RsmB/NOP family.</text>
</comment>
<evidence type="ECO:0000256" key="2">
    <source>
        <dbReference type="ARBA" id="ARBA00022679"/>
    </source>
</evidence>
<dbReference type="GO" id="GO:0005730">
    <property type="term" value="C:nucleolus"/>
    <property type="evidence" value="ECO:0007669"/>
    <property type="project" value="TreeGrafter"/>
</dbReference>
<dbReference type="OrthoDB" id="435282at2759"/>
<feature type="domain" description="SAM-dependent MTase RsmB/NOP-type" evidence="7">
    <location>
        <begin position="159"/>
        <end position="472"/>
    </location>
</feature>
<evidence type="ECO:0000256" key="6">
    <source>
        <dbReference type="SAM" id="MobiDB-lite"/>
    </source>
</evidence>
<protein>
    <submittedName>
        <fullName evidence="8">28S rRNA (Cytosine-C(5))-methyltransferase</fullName>
    </submittedName>
</protein>
<dbReference type="SUPFAM" id="SSF53335">
    <property type="entry name" value="S-adenosyl-L-methionine-dependent methyltransferases"/>
    <property type="match status" value="1"/>
</dbReference>
<evidence type="ECO:0000256" key="4">
    <source>
        <dbReference type="ARBA" id="ARBA00022884"/>
    </source>
</evidence>
<dbReference type="InterPro" id="IPR049561">
    <property type="entry name" value="NSUN5_7_fdxn-like"/>
</dbReference>
<feature type="active site" description="Nucleophile" evidence="5">
    <location>
        <position position="403"/>
    </location>
</feature>
<dbReference type="InterPro" id="IPR023267">
    <property type="entry name" value="RCMT"/>
</dbReference>
<feature type="binding site" evidence="5">
    <location>
        <position position="345"/>
    </location>
    <ligand>
        <name>S-adenosyl-L-methionine</name>
        <dbReference type="ChEBI" id="CHEBI:59789"/>
    </ligand>
</feature>
<keyword evidence="1 5" id="KW-0489">Methyltransferase</keyword>
<sequence length="556" mass="61512">MTDLTCDPAAEPAEKSPAGKSKKIPQPKDRPKPAGDIATDVYAAAAECLDAVVSGRASVNSAIFSSPFPEKRFLLAMTQKTLDHLKPLKQIIYNSKVLLEEPRLTKNMAYVIAFDMLFGEMREARGVARMMFKFSARLKESLAKYLADNNVKDITQLKPETPKSAIYPRYVRVNTLKATTEEVIKVLEAERFKLEEYEAGEISQKTFLKKLRSFRPTTFFRDYHVPDMLVFHPTVMFHGHHLEKSGKVVLQDKASCLPSLLLNPPPGSTVIDACAAPGMKTSHLAALMENDGKIFAVDIHPERCKTMEGLLKHFGTTCTEAVNLDFVQISADDERYSEATHILVDPTCSGSGVTNKLRNSKKKNRKTAEADKQRLQKLKGLQATLLKHAMSFPKVERIVYSTCSLNMEEDEEVVQEAIKAFASTFVVRPYSKVLPRWKGSGKPRYAVGPNCLRSFPEKHRTNGFFVAVIERFTSADAEAAQNGSAEAPEDALAANLTEDVEKEKPTPSANGEKPSSGSKKKRKRKGEVATEHWSAGPGFQAEESAGGSAGKKKRNN</sequence>
<comment type="caution">
    <text evidence="5">Lacks conserved residue(s) required for the propagation of feature annotation.</text>
</comment>
<evidence type="ECO:0000313" key="8">
    <source>
        <dbReference type="EMBL" id="OQV18247.1"/>
    </source>
</evidence>
<feature type="binding site" evidence="5">
    <location>
        <position position="298"/>
    </location>
    <ligand>
        <name>S-adenosyl-L-methionine</name>
        <dbReference type="ChEBI" id="CHEBI:59789"/>
    </ligand>
</feature>
<comment type="caution">
    <text evidence="8">The sequence shown here is derived from an EMBL/GenBank/DDBJ whole genome shotgun (WGS) entry which is preliminary data.</text>
</comment>